<evidence type="ECO:0000259" key="6">
    <source>
        <dbReference type="PROSITE" id="PS50968"/>
    </source>
</evidence>
<evidence type="ECO:0000256" key="5">
    <source>
        <dbReference type="ARBA" id="ARBA00023267"/>
    </source>
</evidence>
<keyword evidence="5" id="KW-0092">Biotin</keyword>
<dbReference type="InterPro" id="IPR005481">
    <property type="entry name" value="BC-like_N"/>
</dbReference>
<proteinExistence type="predicted"/>
<dbReference type="PANTHER" id="PTHR48095:SF4">
    <property type="entry name" value="BIOTIN CARBOXYL CARRIER PROTEIN OF ACETYL-COA CARBOXYLASE"/>
    <property type="match status" value="1"/>
</dbReference>
<dbReference type="Proteomes" id="UP000515472">
    <property type="component" value="Chromosome"/>
</dbReference>
<dbReference type="Pfam" id="PF00364">
    <property type="entry name" value="Biotin_lipoyl"/>
    <property type="match status" value="1"/>
</dbReference>
<dbReference type="InterPro" id="IPR001882">
    <property type="entry name" value="Biotin_BS"/>
</dbReference>
<evidence type="ECO:0000313" key="8">
    <source>
        <dbReference type="EMBL" id="BCG45817.1"/>
    </source>
</evidence>
<evidence type="ECO:0000256" key="1">
    <source>
        <dbReference type="ARBA" id="ARBA00001953"/>
    </source>
</evidence>
<keyword evidence="3" id="KW-0547">Nucleotide-binding</keyword>
<dbReference type="SUPFAM" id="SSF52440">
    <property type="entry name" value="PreATP-grasp domain"/>
    <property type="match status" value="1"/>
</dbReference>
<dbReference type="AlphaFoldDB" id="A0A6S6LV08"/>
<dbReference type="InterPro" id="IPR011054">
    <property type="entry name" value="Rudment_hybrid_motif"/>
</dbReference>
<dbReference type="InterPro" id="IPR011764">
    <property type="entry name" value="Biotin_carboxylation_dom"/>
</dbReference>
<dbReference type="SUPFAM" id="SSF56059">
    <property type="entry name" value="Glutathione synthetase ATP-binding domain-like"/>
    <property type="match status" value="1"/>
</dbReference>
<dbReference type="InterPro" id="IPR005479">
    <property type="entry name" value="CPAse_ATP-bd"/>
</dbReference>
<dbReference type="InterPro" id="IPR051602">
    <property type="entry name" value="ACC_Biotin_Carboxylase"/>
</dbReference>
<dbReference type="InterPro" id="IPR011053">
    <property type="entry name" value="Single_hybrid_motif"/>
</dbReference>
<protein>
    <submittedName>
        <fullName evidence="8">Propionyl-CoA carboxylase biotin-containing subunit</fullName>
    </submittedName>
</protein>
<dbReference type="KEGG" id="gbn:GEOBRER4_05670"/>
<dbReference type="GO" id="GO:0016874">
    <property type="term" value="F:ligase activity"/>
    <property type="evidence" value="ECO:0007669"/>
    <property type="project" value="UniProtKB-KW"/>
</dbReference>
<dbReference type="SUPFAM" id="SSF51246">
    <property type="entry name" value="Rudiment single hybrid motif"/>
    <property type="match status" value="1"/>
</dbReference>
<feature type="domain" description="Biotin carboxylation" evidence="7">
    <location>
        <begin position="86"/>
        <end position="673"/>
    </location>
</feature>
<dbReference type="PROSITE" id="PS00867">
    <property type="entry name" value="CPSASE_2"/>
    <property type="match status" value="1"/>
</dbReference>
<dbReference type="Gene3D" id="3.40.50.20">
    <property type="match status" value="1"/>
</dbReference>
<comment type="cofactor">
    <cofactor evidence="1">
        <name>biotin</name>
        <dbReference type="ChEBI" id="CHEBI:57586"/>
    </cofactor>
</comment>
<sequence>MATTDMGLGTTQAGGIAPELLAGLGGAKAEPCCGVAGQRPSPAISKVTEIKPMAYTSEKYTKNPLIHRDRRLSLSPSAWVRSFSCEDLKPLIVCRGPIRKEAMDVYQEMGITHYGILLSEKDSIVYPNALAPELRTLTDSKRVHRVPDYSGASKEERVERIHQIIRIALDNGYDSIFAGYGFMAEDDEFVGAIEQAGLNFIGPCAATQTGAGKKDEAKRTALSVNVSVTPGIDNVTARTLIKKHPTREKLLALVKSDGLDCDPKVLSNEKLSLEELADHILYASYSKGVDLFSIEELCAQVQTECVAMLKKYPQSRVRLKAIGGGGGKGQRLLGAGLLNLKNADDKTIEKEAAEAPGLVREILNEVKANGIGDNKNILVELNIEQTRHNEIQLIGNGDWCLALGGRDCSLQMHEQKLLEVSVTQEGLMAAIEKAKAAGKKAEVKALESDLKVLKRMEEESERFGKAVGLDSASTFECIVDRDRHYFMEVNTRIQVEHRVTELCYVLKFVNPDDANDFFVVESLVEAMAILARHRKRVPKPERIVRFNAAVEARLNATDASLSPHAGGMIRYWSKPIEGEIRDDQGISMLNPDTGVFMKYKVAGAYDSNIALLLTKGEDRLESYEKMSEVLRATTLRGSDLATNLEFHYGLVNWFLGRNVMAKPTTRFVVPYLTLVGTLKEVANKIDPVYAFLQMKKHYAKMVTDSLAGEPERQAKELKNMSSLLDRKGTLIIRPIERLLGDPHLLSGWLSINTKNFRIDNGKVVWLRNPVGVLNETYEYLHMNHRPHKPAAEIIWGHDNELLQQALHFSRTLREKFGLARDEYFTLHEILKNDAPQGGFDQATWDHVRSAHFGYEAGLELLGMLFLIGQTTKFWDLRVEEDLEITIPEYLNDPELQARMKKVLVPPPATKADEIVSVCGGMYYGQEAPGMPAFVTEGMHFEKGQPLYIIEVMKMFNKVYAPFSGTIDKILVTSGDGTIVSKGQPLFKVTPDEKFVEVDVNALEKEKRSITSDYLKAVL</sequence>
<dbReference type="PANTHER" id="PTHR48095">
    <property type="entry name" value="PYRUVATE CARBOXYLASE SUBUNIT A"/>
    <property type="match status" value="1"/>
</dbReference>
<organism evidence="8 9">
    <name type="scientific">Citrifermentans bremense</name>
    <dbReference type="NCBI Taxonomy" id="60035"/>
    <lineage>
        <taxon>Bacteria</taxon>
        <taxon>Pseudomonadati</taxon>
        <taxon>Thermodesulfobacteriota</taxon>
        <taxon>Desulfuromonadia</taxon>
        <taxon>Geobacterales</taxon>
        <taxon>Geobacteraceae</taxon>
        <taxon>Citrifermentans</taxon>
    </lineage>
</organism>
<dbReference type="Gene3D" id="2.40.50.100">
    <property type="match status" value="1"/>
</dbReference>
<dbReference type="PROSITE" id="PS50968">
    <property type="entry name" value="BIOTINYL_LIPOYL"/>
    <property type="match status" value="1"/>
</dbReference>
<reference evidence="8 9" key="1">
    <citation type="submission" date="2020-06" db="EMBL/GenBank/DDBJ databases">
        <title>Interaction of electrochemicaly active bacteria, Geobacter bremensis R4 on different carbon anode.</title>
        <authorList>
            <person name="Meng L."/>
            <person name="Yoshida N."/>
        </authorList>
    </citation>
    <scope>NUCLEOTIDE SEQUENCE [LARGE SCALE GENOMIC DNA]</scope>
    <source>
        <strain evidence="8 9">R4</strain>
    </source>
</reference>
<dbReference type="InterPro" id="IPR016185">
    <property type="entry name" value="PreATP-grasp_dom_sf"/>
</dbReference>
<dbReference type="PROSITE" id="PS00188">
    <property type="entry name" value="BIOTIN"/>
    <property type="match status" value="1"/>
</dbReference>
<dbReference type="Gene3D" id="3.30.470.20">
    <property type="entry name" value="ATP-grasp fold, B domain"/>
    <property type="match status" value="1"/>
</dbReference>
<dbReference type="SMART" id="SM00878">
    <property type="entry name" value="Biotin_carb_C"/>
    <property type="match status" value="1"/>
</dbReference>
<dbReference type="Pfam" id="PF02786">
    <property type="entry name" value="CPSase_L_D2"/>
    <property type="match status" value="2"/>
</dbReference>
<keyword evidence="4" id="KW-0067">ATP-binding</keyword>
<dbReference type="SUPFAM" id="SSF51230">
    <property type="entry name" value="Single hybrid motif"/>
    <property type="match status" value="1"/>
</dbReference>
<gene>
    <name evidence="8" type="ORF">GEOBRER4_n0589</name>
</gene>
<evidence type="ECO:0000256" key="2">
    <source>
        <dbReference type="ARBA" id="ARBA00022598"/>
    </source>
</evidence>
<evidence type="ECO:0000256" key="3">
    <source>
        <dbReference type="ARBA" id="ARBA00022741"/>
    </source>
</evidence>
<dbReference type="EMBL" id="AP023213">
    <property type="protein sequence ID" value="BCG45817.1"/>
    <property type="molecule type" value="Genomic_DNA"/>
</dbReference>
<accession>A0A6S6LV08</accession>
<dbReference type="InterPro" id="IPR005482">
    <property type="entry name" value="Biotin_COase_C"/>
</dbReference>
<dbReference type="CDD" id="cd06850">
    <property type="entry name" value="biotinyl_domain"/>
    <property type="match status" value="1"/>
</dbReference>
<dbReference type="PROSITE" id="PS50979">
    <property type="entry name" value="BC"/>
    <property type="match status" value="1"/>
</dbReference>
<dbReference type="InterPro" id="IPR000089">
    <property type="entry name" value="Biotin_lipoyl"/>
</dbReference>
<dbReference type="Pfam" id="PF00289">
    <property type="entry name" value="Biotin_carb_N"/>
    <property type="match status" value="1"/>
</dbReference>
<keyword evidence="2" id="KW-0436">Ligase</keyword>
<evidence type="ECO:0000259" key="7">
    <source>
        <dbReference type="PROSITE" id="PS50979"/>
    </source>
</evidence>
<dbReference type="GO" id="GO:0005524">
    <property type="term" value="F:ATP binding"/>
    <property type="evidence" value="ECO:0007669"/>
    <property type="project" value="UniProtKB-KW"/>
</dbReference>
<evidence type="ECO:0000256" key="4">
    <source>
        <dbReference type="ARBA" id="ARBA00022840"/>
    </source>
</evidence>
<feature type="domain" description="Lipoyl-binding" evidence="6">
    <location>
        <begin position="901"/>
        <end position="989"/>
    </location>
</feature>
<keyword evidence="9" id="KW-1185">Reference proteome</keyword>
<name>A0A6S6LV08_9BACT</name>
<evidence type="ECO:0000313" key="9">
    <source>
        <dbReference type="Proteomes" id="UP000515472"/>
    </source>
</evidence>